<keyword evidence="13" id="KW-0227">DNA damage</keyword>
<feature type="coiled-coil region" evidence="24">
    <location>
        <begin position="598"/>
        <end position="629"/>
    </location>
</feature>
<feature type="region of interest" description="Disordered" evidence="25">
    <location>
        <begin position="300"/>
        <end position="409"/>
    </location>
</feature>
<feature type="coiled-coil region" evidence="24">
    <location>
        <begin position="431"/>
        <end position="476"/>
    </location>
</feature>
<dbReference type="Ensembl" id="ENSCCRT00020123665.1">
    <property type="protein sequence ID" value="ENSCCRP00020113326.1"/>
    <property type="gene ID" value="ENSCCRG00020051107.1"/>
</dbReference>
<evidence type="ECO:0000256" key="4">
    <source>
        <dbReference type="ARBA" id="ARBA00004502"/>
    </source>
</evidence>
<keyword evidence="14" id="KW-0418">Kinase</keyword>
<dbReference type="InterPro" id="IPR008271">
    <property type="entry name" value="Ser/Thr_kinase_AS"/>
</dbReference>
<dbReference type="EC" id="2.7.11.1" evidence="6"/>
<comment type="similarity">
    <text evidence="5">Belongs to the protein kinase superfamily. STE Ser/Thr protein kinase family. STE20 subfamily.</text>
</comment>
<comment type="catalytic activity">
    <reaction evidence="22">
        <text>L-seryl-[protein] + ATP = O-phospho-L-seryl-[protein] + ADP + H(+)</text>
        <dbReference type="Rhea" id="RHEA:17989"/>
        <dbReference type="Rhea" id="RHEA-COMP:9863"/>
        <dbReference type="Rhea" id="RHEA-COMP:11604"/>
        <dbReference type="ChEBI" id="CHEBI:15378"/>
        <dbReference type="ChEBI" id="CHEBI:29999"/>
        <dbReference type="ChEBI" id="CHEBI:30616"/>
        <dbReference type="ChEBI" id="CHEBI:83421"/>
        <dbReference type="ChEBI" id="CHEBI:456216"/>
        <dbReference type="EC" id="2.7.11.1"/>
    </reaction>
</comment>
<feature type="region of interest" description="Disordered" evidence="25">
    <location>
        <begin position="542"/>
        <end position="570"/>
    </location>
</feature>
<proteinExistence type="inferred from homology"/>
<dbReference type="AlphaFoldDB" id="A0A8C2KUP2"/>
<dbReference type="GO" id="GO:0045121">
    <property type="term" value="C:membrane raft"/>
    <property type="evidence" value="ECO:0007669"/>
    <property type="project" value="UniProtKB-SubCell"/>
</dbReference>
<dbReference type="InterPro" id="IPR017441">
    <property type="entry name" value="Protein_kinase_ATP_BS"/>
</dbReference>
<dbReference type="PANTHER" id="PTHR47167">
    <property type="entry name" value="SERINE/THREONINE-PROTEIN KINASE TAO1-LIKE PROTEIN"/>
    <property type="match status" value="1"/>
</dbReference>
<keyword evidence="16 24" id="KW-0175">Coiled coil</keyword>
<dbReference type="GO" id="GO:0005886">
    <property type="term" value="C:plasma membrane"/>
    <property type="evidence" value="ECO:0007669"/>
    <property type="project" value="UniProtKB-SubCell"/>
</dbReference>
<keyword evidence="12 23" id="KW-0547">Nucleotide-binding</keyword>
<keyword evidence="7" id="KW-1003">Cell membrane</keyword>
<evidence type="ECO:0000256" key="12">
    <source>
        <dbReference type="ARBA" id="ARBA00022741"/>
    </source>
</evidence>
<evidence type="ECO:0000256" key="10">
    <source>
        <dbReference type="ARBA" id="ARBA00022677"/>
    </source>
</evidence>
<feature type="compositionally biased region" description="Basic and acidic residues" evidence="25">
    <location>
        <begin position="377"/>
        <end position="393"/>
    </location>
</feature>
<evidence type="ECO:0000256" key="20">
    <source>
        <dbReference type="ARBA" id="ARBA00043013"/>
    </source>
</evidence>
<evidence type="ECO:0000256" key="8">
    <source>
        <dbReference type="ARBA" id="ARBA00022490"/>
    </source>
</evidence>
<evidence type="ECO:0000256" key="22">
    <source>
        <dbReference type="ARBA" id="ARBA00048679"/>
    </source>
</evidence>
<dbReference type="GO" id="GO:0005811">
    <property type="term" value="C:lipid droplet"/>
    <property type="evidence" value="ECO:0007669"/>
    <property type="project" value="UniProtKB-SubCell"/>
</dbReference>
<organism evidence="27 28">
    <name type="scientific">Cyprinus carpio</name>
    <name type="common">Common carp</name>
    <dbReference type="NCBI Taxonomy" id="7962"/>
    <lineage>
        <taxon>Eukaryota</taxon>
        <taxon>Metazoa</taxon>
        <taxon>Chordata</taxon>
        <taxon>Craniata</taxon>
        <taxon>Vertebrata</taxon>
        <taxon>Euteleostomi</taxon>
        <taxon>Actinopterygii</taxon>
        <taxon>Neopterygii</taxon>
        <taxon>Teleostei</taxon>
        <taxon>Ostariophysi</taxon>
        <taxon>Cypriniformes</taxon>
        <taxon>Cyprinidae</taxon>
        <taxon>Cyprininae</taxon>
        <taxon>Cyprinus</taxon>
    </lineage>
</organism>
<evidence type="ECO:0000256" key="19">
    <source>
        <dbReference type="ARBA" id="ARBA00040009"/>
    </source>
</evidence>
<evidence type="ECO:0000256" key="5">
    <source>
        <dbReference type="ARBA" id="ARBA00008874"/>
    </source>
</evidence>
<feature type="coiled-coil region" evidence="24">
    <location>
        <begin position="735"/>
        <end position="792"/>
    </location>
</feature>
<evidence type="ECO:0000256" key="1">
    <source>
        <dbReference type="ARBA" id="ARBA00004202"/>
    </source>
</evidence>
<evidence type="ECO:0000256" key="9">
    <source>
        <dbReference type="ARBA" id="ARBA00022527"/>
    </source>
</evidence>
<dbReference type="SMART" id="SM00220">
    <property type="entry name" value="S_TKc"/>
    <property type="match status" value="1"/>
</dbReference>
<dbReference type="Proteomes" id="UP000694701">
    <property type="component" value="Unplaced"/>
</dbReference>
<dbReference type="FunFam" id="3.30.200.20:FF:000029">
    <property type="entry name" value="Serine/threonine-protein kinase TAO2, putative"/>
    <property type="match status" value="1"/>
</dbReference>
<dbReference type="GO" id="GO:0005524">
    <property type="term" value="F:ATP binding"/>
    <property type="evidence" value="ECO:0007669"/>
    <property type="project" value="UniProtKB-UniRule"/>
</dbReference>
<reference evidence="27" key="1">
    <citation type="submission" date="2025-08" db="UniProtKB">
        <authorList>
            <consortium name="Ensembl"/>
        </authorList>
    </citation>
    <scope>IDENTIFICATION</scope>
</reference>
<evidence type="ECO:0000256" key="11">
    <source>
        <dbReference type="ARBA" id="ARBA00022679"/>
    </source>
</evidence>
<evidence type="ECO:0000256" key="23">
    <source>
        <dbReference type="PROSITE-ProRule" id="PRU10141"/>
    </source>
</evidence>
<dbReference type="PANTHER" id="PTHR47167:SF10">
    <property type="entry name" value="SERINE_THREONINE-PROTEIN KINASE TAO3"/>
    <property type="match status" value="1"/>
</dbReference>
<dbReference type="InterPro" id="IPR011009">
    <property type="entry name" value="Kinase-like_dom_sf"/>
</dbReference>
<keyword evidence="10" id="KW-0551">Lipid droplet</keyword>
<evidence type="ECO:0000256" key="7">
    <source>
        <dbReference type="ARBA" id="ARBA00022475"/>
    </source>
</evidence>
<evidence type="ECO:0000313" key="28">
    <source>
        <dbReference type="Proteomes" id="UP000694701"/>
    </source>
</evidence>
<feature type="binding site" evidence="23">
    <location>
        <position position="58"/>
    </location>
    <ligand>
        <name>ATP</name>
        <dbReference type="ChEBI" id="CHEBI:30616"/>
    </ligand>
</feature>
<feature type="domain" description="Protein kinase" evidence="26">
    <location>
        <begin position="28"/>
        <end position="261"/>
    </location>
</feature>
<evidence type="ECO:0000313" key="27">
    <source>
        <dbReference type="Ensembl" id="ENSCCRP00020113326.1"/>
    </source>
</evidence>
<dbReference type="GO" id="GO:0005737">
    <property type="term" value="C:cytoplasm"/>
    <property type="evidence" value="ECO:0007669"/>
    <property type="project" value="UniProtKB-SubCell"/>
</dbReference>
<evidence type="ECO:0000256" key="17">
    <source>
        <dbReference type="ARBA" id="ARBA00023136"/>
    </source>
</evidence>
<sequence>MPSSTRKGGLKDPELTNLFFKDDPEEVFCDLHEIGHGSFGAVYFARNSYSNEVVAIKKMSYNGKQTTEKWQDIIKEVKFLEQLRHPNTIEYKGCYLKDNTAWLVMEYCLGSASDLLEVHKKPLQEVEIAAITHGALLGLAYLHSHNMIHRDVKAGNILLTEPGQVKLADFGSASIASPANSFVGTPYWMAPEVILAMDEGQYEGKVDVWSLGITCIELEMYPAVFRMEYLSDAFRSFVDYCLLKLPQDRPSSAELLRHEFVRRERPPRVLIDLIQRTKDAVRELDNLQYRKMKKILYQEKHNGPMGESQEEEEDGDQAGCKMNSLGSNHSIPSTSVSTGSQSSSVNSLQEVPDDSCSELHHDYDSTLESSTHHKKDHQYIPDDLPHRDHRSDLRPSSSERAPAHNYKNRERFATIKSASLVTRQIHEHEQENELREQMSGYKRMRRQHQKQLIALENKLKAEMDEHRLKLQKELETHANNAFIELEKLAKKHAIQTDKEMKTLGADEKKFQQQIMAQQKKELTNFLDNQKKQYKLCKEKIKEEMSEDHSTPKKEKQERLSKHKENIQHSQAEEEAQLLGQQRAFYDRNCRAFKRKIMVKRHEFEQEQLREELNKKKTQKEMEHAMLIRQDESTQELEHRQLKTLQKLRMDLIRLQHQTELENQIEYNNRRERELHRKHVLELRQQPKNLKAMELQIKKQFQDTCKVQTKQYKALRHHQLEVTPKSEHKTVLKALKDEQTRKLAILAEQYEQSINEMMATQALRLDEAQEAECQALRQQLQQEMELLNAYQSKIKIQTEAQHEREQQKLEQKVSLRRAHLEQKIEEELASLQKERTDRIKHLLDRQEREIDAFDMESLRMGFNNLGALDYPKDDYR</sequence>
<keyword evidence="9" id="KW-0723">Serine/threonine-protein kinase</keyword>
<dbReference type="InterPro" id="IPR000719">
    <property type="entry name" value="Prot_kinase_dom"/>
</dbReference>
<dbReference type="GO" id="GO:0006281">
    <property type="term" value="P:DNA repair"/>
    <property type="evidence" value="ECO:0007669"/>
    <property type="project" value="UniProtKB-KW"/>
</dbReference>
<feature type="compositionally biased region" description="Basic and acidic residues" evidence="25">
    <location>
        <begin position="542"/>
        <end position="566"/>
    </location>
</feature>
<evidence type="ECO:0000256" key="14">
    <source>
        <dbReference type="ARBA" id="ARBA00022777"/>
    </source>
</evidence>
<dbReference type="Gene3D" id="1.10.510.10">
    <property type="entry name" value="Transferase(Phosphotransferase) domain 1"/>
    <property type="match status" value="1"/>
</dbReference>
<dbReference type="PROSITE" id="PS00108">
    <property type="entry name" value="PROTEIN_KINASE_ST"/>
    <property type="match status" value="1"/>
</dbReference>
<keyword evidence="18" id="KW-0234">DNA repair</keyword>
<keyword evidence="15 23" id="KW-0067">ATP-binding</keyword>
<dbReference type="Gene3D" id="3.30.200.20">
    <property type="entry name" value="Phosphorylase Kinase, domain 1"/>
    <property type="match status" value="1"/>
</dbReference>
<dbReference type="Pfam" id="PF00069">
    <property type="entry name" value="Pkinase"/>
    <property type="match status" value="1"/>
</dbReference>
<evidence type="ECO:0000259" key="26">
    <source>
        <dbReference type="PROSITE" id="PS50011"/>
    </source>
</evidence>
<evidence type="ECO:0000256" key="24">
    <source>
        <dbReference type="SAM" id="Coils"/>
    </source>
</evidence>
<protein>
    <recommendedName>
        <fullName evidence="19">Serine/threonine-protein kinase TAO3</fullName>
        <ecNumber evidence="6">2.7.11.1</ecNumber>
    </recommendedName>
    <alternativeName>
        <fullName evidence="20">Thousand and one amino acid protein 3</fullName>
    </alternativeName>
</protein>
<keyword evidence="11" id="KW-0808">Transferase</keyword>
<dbReference type="PROSITE" id="PS50011">
    <property type="entry name" value="PROTEIN_KINASE_DOM"/>
    <property type="match status" value="1"/>
</dbReference>
<evidence type="ECO:0000256" key="18">
    <source>
        <dbReference type="ARBA" id="ARBA00023204"/>
    </source>
</evidence>
<accession>A0A8C2KUP2</accession>
<name>A0A8C2KUP2_CYPCA</name>
<evidence type="ECO:0000256" key="13">
    <source>
        <dbReference type="ARBA" id="ARBA00022763"/>
    </source>
</evidence>
<dbReference type="SUPFAM" id="SSF56112">
    <property type="entry name" value="Protein kinase-like (PK-like)"/>
    <property type="match status" value="1"/>
</dbReference>
<dbReference type="InterPro" id="IPR051234">
    <property type="entry name" value="TAO_STE20_kinase"/>
</dbReference>
<comment type="subcellular location">
    <subcellularLocation>
        <location evidence="1">Cell membrane</location>
        <topology evidence="1">Peripheral membrane protein</topology>
    </subcellularLocation>
    <subcellularLocation>
        <location evidence="3">Cytoplasm</location>
    </subcellularLocation>
    <subcellularLocation>
        <location evidence="4">Lipid droplet</location>
    </subcellularLocation>
    <subcellularLocation>
        <location evidence="2">Membrane raft</location>
    </subcellularLocation>
</comment>
<comment type="catalytic activity">
    <reaction evidence="21">
        <text>L-threonyl-[protein] + ATP = O-phospho-L-threonyl-[protein] + ADP + H(+)</text>
        <dbReference type="Rhea" id="RHEA:46608"/>
        <dbReference type="Rhea" id="RHEA-COMP:11060"/>
        <dbReference type="Rhea" id="RHEA-COMP:11605"/>
        <dbReference type="ChEBI" id="CHEBI:15378"/>
        <dbReference type="ChEBI" id="CHEBI:30013"/>
        <dbReference type="ChEBI" id="CHEBI:30616"/>
        <dbReference type="ChEBI" id="CHEBI:61977"/>
        <dbReference type="ChEBI" id="CHEBI:456216"/>
        <dbReference type="EC" id="2.7.11.1"/>
    </reaction>
</comment>
<evidence type="ECO:0000256" key="25">
    <source>
        <dbReference type="SAM" id="MobiDB-lite"/>
    </source>
</evidence>
<evidence type="ECO:0000256" key="3">
    <source>
        <dbReference type="ARBA" id="ARBA00004496"/>
    </source>
</evidence>
<evidence type="ECO:0000256" key="16">
    <source>
        <dbReference type="ARBA" id="ARBA00023054"/>
    </source>
</evidence>
<dbReference type="PROSITE" id="PS00107">
    <property type="entry name" value="PROTEIN_KINASE_ATP"/>
    <property type="match status" value="1"/>
</dbReference>
<evidence type="ECO:0000256" key="6">
    <source>
        <dbReference type="ARBA" id="ARBA00012513"/>
    </source>
</evidence>
<keyword evidence="8" id="KW-0963">Cytoplasm</keyword>
<keyword evidence="17" id="KW-0472">Membrane</keyword>
<evidence type="ECO:0000256" key="2">
    <source>
        <dbReference type="ARBA" id="ARBA00004285"/>
    </source>
</evidence>
<evidence type="ECO:0000256" key="15">
    <source>
        <dbReference type="ARBA" id="ARBA00022840"/>
    </source>
</evidence>
<dbReference type="GO" id="GO:0051493">
    <property type="term" value="P:regulation of cytoskeleton organization"/>
    <property type="evidence" value="ECO:0007669"/>
    <property type="project" value="TreeGrafter"/>
</dbReference>
<feature type="compositionally biased region" description="Low complexity" evidence="25">
    <location>
        <begin position="330"/>
        <end position="347"/>
    </location>
</feature>
<dbReference type="GO" id="GO:0004674">
    <property type="term" value="F:protein serine/threonine kinase activity"/>
    <property type="evidence" value="ECO:0007669"/>
    <property type="project" value="UniProtKB-KW"/>
</dbReference>
<evidence type="ECO:0000256" key="21">
    <source>
        <dbReference type="ARBA" id="ARBA00047899"/>
    </source>
</evidence>